<dbReference type="InterPro" id="IPR036249">
    <property type="entry name" value="Thioredoxin-like_sf"/>
</dbReference>
<evidence type="ECO:0000256" key="4">
    <source>
        <dbReference type="ARBA" id="ARBA00047960"/>
    </source>
</evidence>
<comment type="catalytic activity">
    <reaction evidence="4">
        <text>RX + glutathione = an S-substituted glutathione + a halide anion + H(+)</text>
        <dbReference type="Rhea" id="RHEA:16437"/>
        <dbReference type="ChEBI" id="CHEBI:15378"/>
        <dbReference type="ChEBI" id="CHEBI:16042"/>
        <dbReference type="ChEBI" id="CHEBI:17792"/>
        <dbReference type="ChEBI" id="CHEBI:57925"/>
        <dbReference type="ChEBI" id="CHEBI:90779"/>
        <dbReference type="EC" id="2.5.1.18"/>
    </reaction>
</comment>
<dbReference type="PANTHER" id="PTHR42943">
    <property type="entry name" value="GLUTATHIONE S-TRANSFERASE KAPPA"/>
    <property type="match status" value="1"/>
</dbReference>
<gene>
    <name evidence="13" type="primary">GSTK1</name>
</gene>
<evidence type="ECO:0000256" key="2">
    <source>
        <dbReference type="ARBA" id="ARBA00012452"/>
    </source>
</evidence>
<reference evidence="13" key="1">
    <citation type="submission" date="2025-08" db="UniProtKB">
        <authorList>
            <consortium name="RefSeq"/>
        </authorList>
    </citation>
    <scope>IDENTIFICATION</scope>
</reference>
<dbReference type="FunFam" id="3.40.30.10:FF:000096">
    <property type="entry name" value="Glutathione S-transferase kappa"/>
    <property type="match status" value="1"/>
</dbReference>
<evidence type="ECO:0000256" key="3">
    <source>
        <dbReference type="ARBA" id="ARBA00022679"/>
    </source>
</evidence>
<dbReference type="Pfam" id="PF01323">
    <property type="entry name" value="DSBA"/>
    <property type="match status" value="1"/>
</dbReference>
<dbReference type="GO" id="GO:0006749">
    <property type="term" value="P:glutathione metabolic process"/>
    <property type="evidence" value="ECO:0007669"/>
    <property type="project" value="TreeGrafter"/>
</dbReference>
<dbReference type="RefSeq" id="XP_021573482.1">
    <property type="nucleotide sequence ID" value="XM_021717807.1"/>
</dbReference>
<organism evidence="12 13">
    <name type="scientific">Carlito syrichta</name>
    <name type="common">Philippine tarsier</name>
    <name type="synonym">Tarsius syrichta</name>
    <dbReference type="NCBI Taxonomy" id="1868482"/>
    <lineage>
        <taxon>Eukaryota</taxon>
        <taxon>Metazoa</taxon>
        <taxon>Chordata</taxon>
        <taxon>Craniata</taxon>
        <taxon>Vertebrata</taxon>
        <taxon>Euteleostomi</taxon>
        <taxon>Mammalia</taxon>
        <taxon>Eutheria</taxon>
        <taxon>Euarchontoglires</taxon>
        <taxon>Primates</taxon>
        <taxon>Haplorrhini</taxon>
        <taxon>Tarsiiformes</taxon>
        <taxon>Tarsiidae</taxon>
        <taxon>Carlito</taxon>
    </lineage>
</organism>
<evidence type="ECO:0000256" key="8">
    <source>
        <dbReference type="ARBA" id="ARBA00082109"/>
    </source>
</evidence>
<dbReference type="Gene3D" id="3.40.30.10">
    <property type="entry name" value="Glutaredoxin"/>
    <property type="match status" value="2"/>
</dbReference>
<dbReference type="EC" id="2.5.1.18" evidence="2"/>
<feature type="active site" description="Nucleophile" evidence="10">
    <location>
        <position position="16"/>
    </location>
</feature>
<proteinExistence type="inferred from homology"/>
<dbReference type="InterPro" id="IPR014440">
    <property type="entry name" value="HCCAis_GSTk"/>
</dbReference>
<evidence type="ECO:0000313" key="13">
    <source>
        <dbReference type="RefSeq" id="XP_021573482.1"/>
    </source>
</evidence>
<dbReference type="PANTHER" id="PTHR42943:SF2">
    <property type="entry name" value="GLUTATHIONE S-TRANSFERASE KAPPA 1"/>
    <property type="match status" value="1"/>
</dbReference>
<dbReference type="InterPro" id="IPR051924">
    <property type="entry name" value="GST_Kappa/NadH"/>
</dbReference>
<dbReference type="GO" id="GO:0005739">
    <property type="term" value="C:mitochondrion"/>
    <property type="evidence" value="ECO:0007669"/>
    <property type="project" value="TreeGrafter"/>
</dbReference>
<dbReference type="Proteomes" id="UP000189704">
    <property type="component" value="Unplaced"/>
</dbReference>
<dbReference type="GO" id="GO:0005777">
    <property type="term" value="C:peroxisome"/>
    <property type="evidence" value="ECO:0007669"/>
    <property type="project" value="TreeGrafter"/>
</dbReference>
<sequence>MGPLPRTLELFYDVLSPYSWLSFEVLCRYQNIWNINLRLQPSLIAGIMKDSGSLSAMRFLTAVNLEHPEMLEKVSRELWMRIWSRDEDISEPQSILTAAKKAGMSAEQARGLLEKISTPTVKNKLKETTEAACKYGAFGLPVTVAHMDGQTHMLFGSDRMELLAYLLGEKWMGPVPPAVNARL</sequence>
<protein>
    <recommendedName>
        <fullName evidence="5">Glutathione S-transferase kappa 1</fullName>
        <ecNumber evidence="2">2.5.1.18</ecNumber>
    </recommendedName>
    <alternativeName>
        <fullName evidence="8">GST 13-13</fullName>
    </alternativeName>
    <alternativeName>
        <fullName evidence="9">GST class-kappa</fullName>
    </alternativeName>
    <alternativeName>
        <fullName evidence="6">GSTK1-1</fullName>
    </alternativeName>
    <alternativeName>
        <fullName evidence="7">Glutathione S-transferase subunit 13</fullName>
    </alternativeName>
</protein>
<dbReference type="PIRSF" id="PIRSF006386">
    <property type="entry name" value="HCCAis_GSTk"/>
    <property type="match status" value="1"/>
</dbReference>
<feature type="domain" description="DSBA-like thioredoxin" evidence="11">
    <location>
        <begin position="7"/>
        <end position="167"/>
    </location>
</feature>
<evidence type="ECO:0000256" key="7">
    <source>
        <dbReference type="ARBA" id="ARBA00081396"/>
    </source>
</evidence>
<name>A0A3Q0EF04_CARSF</name>
<evidence type="ECO:0000313" key="12">
    <source>
        <dbReference type="Proteomes" id="UP000189704"/>
    </source>
</evidence>
<evidence type="ECO:0000256" key="1">
    <source>
        <dbReference type="ARBA" id="ARBA00006494"/>
    </source>
</evidence>
<evidence type="ECO:0000256" key="6">
    <source>
        <dbReference type="ARBA" id="ARBA00080274"/>
    </source>
</evidence>
<dbReference type="GO" id="GO:0004364">
    <property type="term" value="F:glutathione transferase activity"/>
    <property type="evidence" value="ECO:0007669"/>
    <property type="project" value="UniProtKB-EC"/>
</dbReference>
<evidence type="ECO:0000256" key="5">
    <source>
        <dbReference type="ARBA" id="ARBA00073833"/>
    </source>
</evidence>
<dbReference type="InterPro" id="IPR001853">
    <property type="entry name" value="DSBA-like_thioredoxin_dom"/>
</dbReference>
<evidence type="ECO:0000259" key="11">
    <source>
        <dbReference type="Pfam" id="PF01323"/>
    </source>
</evidence>
<evidence type="ECO:0000256" key="10">
    <source>
        <dbReference type="PIRSR" id="PIRSR006386-1"/>
    </source>
</evidence>
<accession>A0A3Q0EF04</accession>
<dbReference type="CTD" id="373156"/>
<comment type="similarity">
    <text evidence="1">Belongs to the GST superfamily. Kappa family.</text>
</comment>
<dbReference type="SUPFAM" id="SSF52833">
    <property type="entry name" value="Thioredoxin-like"/>
    <property type="match status" value="1"/>
</dbReference>
<keyword evidence="12" id="KW-1185">Reference proteome</keyword>
<dbReference type="AlphaFoldDB" id="A0A3Q0EF04"/>
<dbReference type="GeneID" id="103271041"/>
<dbReference type="GO" id="GO:0004602">
    <property type="term" value="F:glutathione peroxidase activity"/>
    <property type="evidence" value="ECO:0007669"/>
    <property type="project" value="TreeGrafter"/>
</dbReference>
<keyword evidence="3" id="KW-0808">Transferase</keyword>
<evidence type="ECO:0000256" key="9">
    <source>
        <dbReference type="ARBA" id="ARBA00083519"/>
    </source>
</evidence>